<protein>
    <recommendedName>
        <fullName evidence="2">RING-type domain-containing protein</fullName>
    </recommendedName>
</protein>
<dbReference type="GO" id="GO:0008270">
    <property type="term" value="F:zinc ion binding"/>
    <property type="evidence" value="ECO:0007669"/>
    <property type="project" value="UniProtKB-KW"/>
</dbReference>
<evidence type="ECO:0000313" key="3">
    <source>
        <dbReference type="EMBL" id="KAF5943878.1"/>
    </source>
</evidence>
<accession>A0A7J7GWV0</accession>
<dbReference type="InterPro" id="IPR013083">
    <property type="entry name" value="Znf_RING/FYVE/PHD"/>
</dbReference>
<dbReference type="AlphaFoldDB" id="A0A7J7GWV0"/>
<evidence type="ECO:0000259" key="2">
    <source>
        <dbReference type="PROSITE" id="PS50089"/>
    </source>
</evidence>
<dbReference type="EMBL" id="JACBKZ010000008">
    <property type="protein sequence ID" value="KAF5943878.1"/>
    <property type="molecule type" value="Genomic_DNA"/>
</dbReference>
<feature type="domain" description="RING-type" evidence="2">
    <location>
        <begin position="99"/>
        <end position="141"/>
    </location>
</feature>
<gene>
    <name evidence="3" type="ORF">HYC85_017955</name>
</gene>
<keyword evidence="1" id="KW-0862">Zinc</keyword>
<evidence type="ECO:0000313" key="4">
    <source>
        <dbReference type="Proteomes" id="UP000593564"/>
    </source>
</evidence>
<dbReference type="Gene3D" id="3.30.40.10">
    <property type="entry name" value="Zinc/RING finger domain, C3HC4 (zinc finger)"/>
    <property type="match status" value="1"/>
</dbReference>
<evidence type="ECO:0000256" key="1">
    <source>
        <dbReference type="PROSITE-ProRule" id="PRU00175"/>
    </source>
</evidence>
<dbReference type="SMART" id="SM00184">
    <property type="entry name" value="RING"/>
    <property type="match status" value="1"/>
</dbReference>
<dbReference type="Pfam" id="PF13639">
    <property type="entry name" value="zf-RING_2"/>
    <property type="match status" value="1"/>
</dbReference>
<dbReference type="Proteomes" id="UP000593564">
    <property type="component" value="Unassembled WGS sequence"/>
</dbReference>
<sequence>MFTLLGIIILVTIHHIYRKYSLQRQQRRRRAITHPIISIVVAPTEANPSQERSRIGLDQSIIALLQNFVRKASHWVIALLPNFGHQESHRMGRDEATNCSVCLSPIREEAKVRVLPNCKHLFHADCIGKWLSLHTTCPMCRAMAEETRP</sequence>
<name>A0A7J7GWV0_CAMSI</name>
<keyword evidence="4" id="KW-1185">Reference proteome</keyword>
<comment type="caution">
    <text evidence="3">The sequence shown here is derived from an EMBL/GenBank/DDBJ whole genome shotgun (WGS) entry which is preliminary data.</text>
</comment>
<keyword evidence="1" id="KW-0863">Zinc-finger</keyword>
<keyword evidence="1" id="KW-0479">Metal-binding</keyword>
<proteinExistence type="predicted"/>
<reference evidence="4" key="1">
    <citation type="journal article" date="2020" name="Nat. Commun.">
        <title>Genome assembly of wild tea tree DASZ reveals pedigree and selection history of tea varieties.</title>
        <authorList>
            <person name="Zhang W."/>
            <person name="Zhang Y."/>
            <person name="Qiu H."/>
            <person name="Guo Y."/>
            <person name="Wan H."/>
            <person name="Zhang X."/>
            <person name="Scossa F."/>
            <person name="Alseekh S."/>
            <person name="Zhang Q."/>
            <person name="Wang P."/>
            <person name="Xu L."/>
            <person name="Schmidt M.H."/>
            <person name="Jia X."/>
            <person name="Li D."/>
            <person name="Zhu A."/>
            <person name="Guo F."/>
            <person name="Chen W."/>
            <person name="Ni D."/>
            <person name="Usadel B."/>
            <person name="Fernie A.R."/>
            <person name="Wen W."/>
        </authorList>
    </citation>
    <scope>NUCLEOTIDE SEQUENCE [LARGE SCALE GENOMIC DNA]</scope>
    <source>
        <strain evidence="4">cv. G240</strain>
    </source>
</reference>
<organism evidence="3 4">
    <name type="scientific">Camellia sinensis</name>
    <name type="common">Tea plant</name>
    <name type="synonym">Thea sinensis</name>
    <dbReference type="NCBI Taxonomy" id="4442"/>
    <lineage>
        <taxon>Eukaryota</taxon>
        <taxon>Viridiplantae</taxon>
        <taxon>Streptophyta</taxon>
        <taxon>Embryophyta</taxon>
        <taxon>Tracheophyta</taxon>
        <taxon>Spermatophyta</taxon>
        <taxon>Magnoliopsida</taxon>
        <taxon>eudicotyledons</taxon>
        <taxon>Gunneridae</taxon>
        <taxon>Pentapetalae</taxon>
        <taxon>asterids</taxon>
        <taxon>Ericales</taxon>
        <taxon>Theaceae</taxon>
        <taxon>Camellia</taxon>
    </lineage>
</organism>
<dbReference type="InterPro" id="IPR001841">
    <property type="entry name" value="Znf_RING"/>
</dbReference>
<dbReference type="SUPFAM" id="SSF57850">
    <property type="entry name" value="RING/U-box"/>
    <property type="match status" value="1"/>
</dbReference>
<dbReference type="PROSITE" id="PS50089">
    <property type="entry name" value="ZF_RING_2"/>
    <property type="match status" value="1"/>
</dbReference>
<dbReference type="PANTHER" id="PTHR45676">
    <property type="entry name" value="RING-H2 FINGER PROTEIN ATL51-RELATED"/>
    <property type="match status" value="1"/>
</dbReference>
<reference evidence="3 4" key="2">
    <citation type="submission" date="2020-07" db="EMBL/GenBank/DDBJ databases">
        <title>Genome assembly of wild tea tree DASZ reveals pedigree and selection history of tea varieties.</title>
        <authorList>
            <person name="Zhang W."/>
        </authorList>
    </citation>
    <scope>NUCLEOTIDE SEQUENCE [LARGE SCALE GENOMIC DNA]</scope>
    <source>
        <strain evidence="4">cv. G240</strain>
        <tissue evidence="3">Leaf</tissue>
    </source>
</reference>